<reference evidence="3" key="2">
    <citation type="journal article" date="2021" name="PeerJ">
        <title>Extensive microbial diversity within the chicken gut microbiome revealed by metagenomics and culture.</title>
        <authorList>
            <person name="Gilroy R."/>
            <person name="Ravi A."/>
            <person name="Getino M."/>
            <person name="Pursley I."/>
            <person name="Horton D.L."/>
            <person name="Alikhan N.F."/>
            <person name="Baker D."/>
            <person name="Gharbi K."/>
            <person name="Hall N."/>
            <person name="Watson M."/>
            <person name="Adriaenssens E.M."/>
            <person name="Foster-Nyarko E."/>
            <person name="Jarju S."/>
            <person name="Secka A."/>
            <person name="Antonio M."/>
            <person name="Oren A."/>
            <person name="Chaudhuri R.R."/>
            <person name="La Ragione R."/>
            <person name="Hildebrand F."/>
            <person name="Pallen M.J."/>
        </authorList>
    </citation>
    <scope>NUCLEOTIDE SEQUENCE</scope>
    <source>
        <strain evidence="3">ChiGjej1B1-22543</strain>
    </source>
</reference>
<dbReference type="AlphaFoldDB" id="A0A9D1LMV4"/>
<dbReference type="Pfam" id="PF00149">
    <property type="entry name" value="Metallophos"/>
    <property type="match status" value="1"/>
</dbReference>
<dbReference type="GO" id="GO:0005737">
    <property type="term" value="C:cytoplasm"/>
    <property type="evidence" value="ECO:0007669"/>
    <property type="project" value="TreeGrafter"/>
</dbReference>
<evidence type="ECO:0000259" key="2">
    <source>
        <dbReference type="Pfam" id="PF00149"/>
    </source>
</evidence>
<reference evidence="3" key="1">
    <citation type="submission" date="2020-10" db="EMBL/GenBank/DDBJ databases">
        <authorList>
            <person name="Gilroy R."/>
        </authorList>
    </citation>
    <scope>NUCLEOTIDE SEQUENCE</scope>
    <source>
        <strain evidence="3">ChiGjej1B1-22543</strain>
    </source>
</reference>
<dbReference type="Proteomes" id="UP000824070">
    <property type="component" value="Unassembled WGS sequence"/>
</dbReference>
<evidence type="ECO:0000256" key="1">
    <source>
        <dbReference type="SAM" id="SignalP"/>
    </source>
</evidence>
<feature type="signal peptide" evidence="1">
    <location>
        <begin position="1"/>
        <end position="24"/>
    </location>
</feature>
<organism evidence="3 4">
    <name type="scientific">Candidatus Alloenteromonas pullicola</name>
    <dbReference type="NCBI Taxonomy" id="2840784"/>
    <lineage>
        <taxon>Bacteria</taxon>
        <taxon>Bacillati</taxon>
        <taxon>Bacillota</taxon>
        <taxon>Bacillota incertae sedis</taxon>
        <taxon>Candidatus Alloenteromonas</taxon>
    </lineage>
</organism>
<feature type="chain" id="PRO_5039191433" evidence="1">
    <location>
        <begin position="25"/>
        <end position="371"/>
    </location>
</feature>
<comment type="caution">
    <text evidence="3">The sequence shown here is derived from an EMBL/GenBank/DDBJ whole genome shotgun (WGS) entry which is preliminary data.</text>
</comment>
<protein>
    <submittedName>
        <fullName evidence="3">Metallophosphoesterase</fullName>
    </submittedName>
</protein>
<dbReference type="Gene3D" id="3.60.21.10">
    <property type="match status" value="1"/>
</dbReference>
<evidence type="ECO:0000313" key="4">
    <source>
        <dbReference type="Proteomes" id="UP000824070"/>
    </source>
</evidence>
<proteinExistence type="predicted"/>
<dbReference type="SUPFAM" id="SSF56300">
    <property type="entry name" value="Metallo-dependent phosphatases"/>
    <property type="match status" value="1"/>
</dbReference>
<evidence type="ECO:0000313" key="3">
    <source>
        <dbReference type="EMBL" id="HIU44777.1"/>
    </source>
</evidence>
<dbReference type="InterPro" id="IPR029052">
    <property type="entry name" value="Metallo-depent_PP-like"/>
</dbReference>
<accession>A0A9D1LMV4</accession>
<feature type="domain" description="Calcineurin-like phosphoesterase" evidence="2">
    <location>
        <begin position="39"/>
        <end position="216"/>
    </location>
</feature>
<name>A0A9D1LMV4_9FIRM</name>
<dbReference type="EMBL" id="DVMV01000005">
    <property type="protein sequence ID" value="HIU44777.1"/>
    <property type="molecule type" value="Genomic_DNA"/>
</dbReference>
<dbReference type="PANTHER" id="PTHR32440">
    <property type="entry name" value="PHOSPHATASE DCR2-RELATED-RELATED"/>
    <property type="match status" value="1"/>
</dbReference>
<keyword evidence="1" id="KW-0732">Signal</keyword>
<dbReference type="InterPro" id="IPR004843">
    <property type="entry name" value="Calcineurin-like_PHP"/>
</dbReference>
<gene>
    <name evidence="3" type="ORF">IAC52_00550</name>
</gene>
<dbReference type="GO" id="GO:0016788">
    <property type="term" value="F:hydrolase activity, acting on ester bonds"/>
    <property type="evidence" value="ECO:0007669"/>
    <property type="project" value="TreeGrafter"/>
</dbReference>
<sequence length="371" mass="41493">MKRNSLSLLFLMLLCASCSPKQYALDDYVSEFPAAGSVKILQLADMHWSWQSDLKRESEYIDALISLTGADLAILTGDQVLGATKQTYLALFDALDASSLQGYALAWGNHDEQGLYDPDFPTKEALSREKCLNKDLPGDAVYGDSNYVIDLVGEDGKPWYELFVLDSNKLNPEGYSMGYDVIHEDQIDWYARMVGRAKLENGETIPSLAFFHIGLWQWEYAYRLSRQADPLAYSDDPAFPGGIRAYSGEMHEESWEVPGLGETQVYCGYRDSGFFQKAEELGSTKAMFVGHDHKNDFAAEYYLDESRADDPIALCYGLKSGDGLTYEPGHIGGNLITVSEGGSLSLQRAFLDYQDDGYQPEDLRLEAMFNE</sequence>